<dbReference type="AlphaFoldDB" id="A0A845GF99"/>
<organism evidence="1 2">
    <name type="scientific">Duganella vulcania</name>
    <dbReference type="NCBI Taxonomy" id="2692166"/>
    <lineage>
        <taxon>Bacteria</taxon>
        <taxon>Pseudomonadati</taxon>
        <taxon>Pseudomonadota</taxon>
        <taxon>Betaproteobacteria</taxon>
        <taxon>Burkholderiales</taxon>
        <taxon>Oxalobacteraceae</taxon>
        <taxon>Telluria group</taxon>
        <taxon>Duganella</taxon>
    </lineage>
</organism>
<proteinExistence type="predicted"/>
<gene>
    <name evidence="1" type="ORF">GTP90_01905</name>
</gene>
<accession>A0A845GF99</accession>
<dbReference type="EMBL" id="WWCX01000001">
    <property type="protein sequence ID" value="MYM92611.1"/>
    <property type="molecule type" value="Genomic_DNA"/>
</dbReference>
<comment type="caution">
    <text evidence="1">The sequence shown here is derived from an EMBL/GenBank/DDBJ whole genome shotgun (WGS) entry which is preliminary data.</text>
</comment>
<evidence type="ECO:0000313" key="2">
    <source>
        <dbReference type="Proteomes" id="UP000447355"/>
    </source>
</evidence>
<reference evidence="1" key="1">
    <citation type="submission" date="2019-12" db="EMBL/GenBank/DDBJ databases">
        <title>Novel species isolated from a subtropical stream in China.</title>
        <authorList>
            <person name="Lu H."/>
        </authorList>
    </citation>
    <scope>NUCLEOTIDE SEQUENCE [LARGE SCALE GENOMIC DNA]</scope>
    <source>
        <strain evidence="1">FT81W</strain>
    </source>
</reference>
<protein>
    <recommendedName>
        <fullName evidence="3">CPXCG motif-containing cysteine-rich protein</fullName>
    </recommendedName>
</protein>
<dbReference type="RefSeq" id="WP_161081871.1">
    <property type="nucleotide sequence ID" value="NZ_WWCX01000001.1"/>
</dbReference>
<evidence type="ECO:0000313" key="1">
    <source>
        <dbReference type="EMBL" id="MYM92611.1"/>
    </source>
</evidence>
<name>A0A845GF99_9BURK</name>
<dbReference type="Proteomes" id="UP000447355">
    <property type="component" value="Unassembled WGS sequence"/>
</dbReference>
<evidence type="ECO:0008006" key="3">
    <source>
        <dbReference type="Google" id="ProtNLM"/>
    </source>
</evidence>
<sequence>MSRTYKAGEQIACPHCGQLQEDVVEDYVIPGKTGPSSAAVENCFECGDDFEVSYLGDGIYSVKVL</sequence>